<accession>H3GUK4</accession>
<evidence type="ECO:0000313" key="1">
    <source>
        <dbReference type="EnsemblProtists" id="Phyra80914"/>
    </source>
</evidence>
<reference evidence="2" key="1">
    <citation type="journal article" date="2006" name="Science">
        <title>Phytophthora genome sequences uncover evolutionary origins and mechanisms of pathogenesis.</title>
        <authorList>
            <person name="Tyler B.M."/>
            <person name="Tripathy S."/>
            <person name="Zhang X."/>
            <person name="Dehal P."/>
            <person name="Jiang R.H."/>
            <person name="Aerts A."/>
            <person name="Arredondo F.D."/>
            <person name="Baxter L."/>
            <person name="Bensasson D."/>
            <person name="Beynon J.L."/>
            <person name="Chapman J."/>
            <person name="Damasceno C.M."/>
            <person name="Dorrance A.E."/>
            <person name="Dou D."/>
            <person name="Dickerman A.W."/>
            <person name="Dubchak I.L."/>
            <person name="Garbelotto M."/>
            <person name="Gijzen M."/>
            <person name="Gordon S.G."/>
            <person name="Govers F."/>
            <person name="Grunwald N.J."/>
            <person name="Huang W."/>
            <person name="Ivors K.L."/>
            <person name="Jones R.W."/>
            <person name="Kamoun S."/>
            <person name="Krampis K."/>
            <person name="Lamour K.H."/>
            <person name="Lee M.K."/>
            <person name="McDonald W.H."/>
            <person name="Medina M."/>
            <person name="Meijer H.J."/>
            <person name="Nordberg E.K."/>
            <person name="Maclean D.J."/>
            <person name="Ospina-Giraldo M.D."/>
            <person name="Morris P.F."/>
            <person name="Phuntumart V."/>
            <person name="Putnam N.H."/>
            <person name="Rash S."/>
            <person name="Rose J.K."/>
            <person name="Sakihama Y."/>
            <person name="Salamov A.A."/>
            <person name="Savidor A."/>
            <person name="Scheuring C.F."/>
            <person name="Smith B.M."/>
            <person name="Sobral B.W."/>
            <person name="Terry A."/>
            <person name="Torto-Alalibo T.A."/>
            <person name="Win J."/>
            <person name="Xu Z."/>
            <person name="Zhang H."/>
            <person name="Grigoriev I.V."/>
            <person name="Rokhsar D.S."/>
            <person name="Boore J.L."/>
        </authorList>
    </citation>
    <scope>NUCLEOTIDE SEQUENCE [LARGE SCALE GENOMIC DNA]</scope>
    <source>
        <strain evidence="2">Pr102</strain>
    </source>
</reference>
<dbReference type="AlphaFoldDB" id="H3GUK4"/>
<keyword evidence="2" id="KW-1185">Reference proteome</keyword>
<dbReference type="Proteomes" id="UP000005238">
    <property type="component" value="Unassembled WGS sequence"/>
</dbReference>
<evidence type="ECO:0000313" key="2">
    <source>
        <dbReference type="Proteomes" id="UP000005238"/>
    </source>
</evidence>
<dbReference type="InParanoid" id="H3GUK4"/>
<dbReference type="Gene3D" id="1.10.418.20">
    <property type="match status" value="1"/>
</dbReference>
<sequence length="121" mass="13903">MPTAVDKEGIEEEEVIVTTFDSESIHLVEPNIPLQSNSSDCGVFLLMYAASIVRLFPAGMTREELESNLTSTLSTEMFRDEHVLEFREYLQQLLFCLQFLEKNGLPEEHVKQEELETFTID</sequence>
<evidence type="ECO:0008006" key="3">
    <source>
        <dbReference type="Google" id="ProtNLM"/>
    </source>
</evidence>
<name>H3GUK4_PHYRM</name>
<dbReference type="EMBL" id="DS566051">
    <property type="status" value="NOT_ANNOTATED_CDS"/>
    <property type="molecule type" value="Genomic_DNA"/>
</dbReference>
<dbReference type="EnsemblProtists" id="Phyra80914">
    <property type="protein sequence ID" value="Phyra80914"/>
    <property type="gene ID" value="Phyra80914"/>
</dbReference>
<protein>
    <recommendedName>
        <fullName evidence="3">Ubiquitin-like protease family profile domain-containing protein</fullName>
    </recommendedName>
</protein>
<dbReference type="InterPro" id="IPR038765">
    <property type="entry name" value="Papain-like_cys_pep_sf"/>
</dbReference>
<proteinExistence type="predicted"/>
<dbReference type="SUPFAM" id="SSF54001">
    <property type="entry name" value="Cysteine proteinases"/>
    <property type="match status" value="1"/>
</dbReference>
<dbReference type="VEuPathDB" id="FungiDB:KRP22_4244"/>
<dbReference type="STRING" id="164328.H3GUK4"/>
<dbReference type="VEuPathDB" id="FungiDB:KRP23_14402"/>
<dbReference type="HOGENOM" id="CLU_2042718_0_0_1"/>
<reference evidence="1" key="2">
    <citation type="submission" date="2015-06" db="UniProtKB">
        <authorList>
            <consortium name="EnsemblProtists"/>
        </authorList>
    </citation>
    <scope>IDENTIFICATION</scope>
    <source>
        <strain evidence="1">Pr102</strain>
    </source>
</reference>
<dbReference type="eggNOG" id="KOG0779">
    <property type="taxonomic scope" value="Eukaryota"/>
</dbReference>
<organism evidence="1 2">
    <name type="scientific">Phytophthora ramorum</name>
    <name type="common">Sudden oak death agent</name>
    <dbReference type="NCBI Taxonomy" id="164328"/>
    <lineage>
        <taxon>Eukaryota</taxon>
        <taxon>Sar</taxon>
        <taxon>Stramenopiles</taxon>
        <taxon>Oomycota</taxon>
        <taxon>Peronosporomycetes</taxon>
        <taxon>Peronosporales</taxon>
        <taxon>Peronosporaceae</taxon>
        <taxon>Phytophthora</taxon>
    </lineage>
</organism>